<dbReference type="Proteomes" id="UP000618591">
    <property type="component" value="Unassembled WGS sequence"/>
</dbReference>
<dbReference type="PANTHER" id="PTHR30055:SF235">
    <property type="entry name" value="TRANSCRIPTIONAL REGULATORY PROTEIN"/>
    <property type="match status" value="1"/>
</dbReference>
<evidence type="ECO:0000259" key="4">
    <source>
        <dbReference type="PROSITE" id="PS50977"/>
    </source>
</evidence>
<evidence type="ECO:0000313" key="5">
    <source>
        <dbReference type="EMBL" id="GGA37167.1"/>
    </source>
</evidence>
<evidence type="ECO:0000256" key="2">
    <source>
        <dbReference type="PROSITE-ProRule" id="PRU00335"/>
    </source>
</evidence>
<organism evidence="5 6">
    <name type="scientific">Sphingomonas psychrolutea</name>
    <dbReference type="NCBI Taxonomy" id="1259676"/>
    <lineage>
        <taxon>Bacteria</taxon>
        <taxon>Pseudomonadati</taxon>
        <taxon>Pseudomonadota</taxon>
        <taxon>Alphaproteobacteria</taxon>
        <taxon>Sphingomonadales</taxon>
        <taxon>Sphingomonadaceae</taxon>
        <taxon>Sphingomonas</taxon>
    </lineage>
</organism>
<feature type="DNA-binding region" description="H-T-H motif" evidence="2">
    <location>
        <begin position="40"/>
        <end position="59"/>
    </location>
</feature>
<reference evidence="6" key="1">
    <citation type="journal article" date="2019" name="Int. J. Syst. Evol. Microbiol.">
        <title>The Global Catalogue of Microorganisms (GCM) 10K type strain sequencing project: providing services to taxonomists for standard genome sequencing and annotation.</title>
        <authorList>
            <consortium name="The Broad Institute Genomics Platform"/>
            <consortium name="The Broad Institute Genome Sequencing Center for Infectious Disease"/>
            <person name="Wu L."/>
            <person name="Ma J."/>
        </authorList>
    </citation>
    <scope>NUCLEOTIDE SEQUENCE [LARGE SCALE GENOMIC DNA]</scope>
    <source>
        <strain evidence="6">CGMCC 1.10106</strain>
    </source>
</reference>
<dbReference type="Gene3D" id="1.10.357.10">
    <property type="entry name" value="Tetracycline Repressor, domain 2"/>
    <property type="match status" value="1"/>
</dbReference>
<dbReference type="Pfam" id="PF00440">
    <property type="entry name" value="TetR_N"/>
    <property type="match status" value="1"/>
</dbReference>
<keyword evidence="6" id="KW-1185">Reference proteome</keyword>
<keyword evidence="1 2" id="KW-0238">DNA-binding</keyword>
<sequence>MNAVPAPKSPPKARDAARTAETILRAAQTLFAARGYTTTGVREVAAAAGVNSALVCRYFGSKEGLLRAAVEEFLIIDVFFDGDRGDFGTRSVGLLLTAETLPNPVAMMILATADPAARILCADLLHERIIVPLAAWLGGPDGLARAGQLNLLWVGFMVARQILPTRPVHDFETATVRWLAETTQTIADGATTPENGSLPPERIAS</sequence>
<dbReference type="InterPro" id="IPR009057">
    <property type="entry name" value="Homeodomain-like_sf"/>
</dbReference>
<dbReference type="InterPro" id="IPR001647">
    <property type="entry name" value="HTH_TetR"/>
</dbReference>
<evidence type="ECO:0000256" key="1">
    <source>
        <dbReference type="ARBA" id="ARBA00023125"/>
    </source>
</evidence>
<dbReference type="PANTHER" id="PTHR30055">
    <property type="entry name" value="HTH-TYPE TRANSCRIPTIONAL REGULATOR RUTR"/>
    <property type="match status" value="1"/>
</dbReference>
<dbReference type="EMBL" id="BMDW01000002">
    <property type="protein sequence ID" value="GGA37167.1"/>
    <property type="molecule type" value="Genomic_DNA"/>
</dbReference>
<dbReference type="InterPro" id="IPR050109">
    <property type="entry name" value="HTH-type_TetR-like_transc_reg"/>
</dbReference>
<protein>
    <submittedName>
        <fullName evidence="5">TetR family transcriptional regulator</fullName>
    </submittedName>
</protein>
<evidence type="ECO:0000256" key="3">
    <source>
        <dbReference type="SAM" id="MobiDB-lite"/>
    </source>
</evidence>
<name>A0ABQ1G593_9SPHN</name>
<comment type="caution">
    <text evidence="5">The sequence shown here is derived from an EMBL/GenBank/DDBJ whole genome shotgun (WGS) entry which is preliminary data.</text>
</comment>
<dbReference type="SUPFAM" id="SSF48498">
    <property type="entry name" value="Tetracyclin repressor-like, C-terminal domain"/>
    <property type="match status" value="1"/>
</dbReference>
<gene>
    <name evidence="5" type="ORF">GCM10011395_04370</name>
</gene>
<dbReference type="InterPro" id="IPR036271">
    <property type="entry name" value="Tet_transcr_reg_TetR-rel_C_sf"/>
</dbReference>
<proteinExistence type="predicted"/>
<dbReference type="InterPro" id="IPR041678">
    <property type="entry name" value="TetR_C_16"/>
</dbReference>
<feature type="region of interest" description="Disordered" evidence="3">
    <location>
        <begin position="185"/>
        <end position="205"/>
    </location>
</feature>
<dbReference type="RefSeq" id="WP_188445151.1">
    <property type="nucleotide sequence ID" value="NZ_BMDW01000002.1"/>
</dbReference>
<dbReference type="Pfam" id="PF17920">
    <property type="entry name" value="TetR_C_16"/>
    <property type="match status" value="1"/>
</dbReference>
<feature type="domain" description="HTH tetR-type" evidence="4">
    <location>
        <begin position="17"/>
        <end position="77"/>
    </location>
</feature>
<dbReference type="PROSITE" id="PS50977">
    <property type="entry name" value="HTH_TETR_2"/>
    <property type="match status" value="1"/>
</dbReference>
<dbReference type="PRINTS" id="PR00455">
    <property type="entry name" value="HTHTETR"/>
</dbReference>
<dbReference type="SUPFAM" id="SSF46689">
    <property type="entry name" value="Homeodomain-like"/>
    <property type="match status" value="1"/>
</dbReference>
<evidence type="ECO:0000313" key="6">
    <source>
        <dbReference type="Proteomes" id="UP000618591"/>
    </source>
</evidence>
<accession>A0ABQ1G593</accession>